<reference evidence="9 10" key="1">
    <citation type="submission" date="2014-04" db="EMBL/GenBank/DDBJ databases">
        <authorList>
            <consortium name="DOE Joint Genome Institute"/>
            <person name="Kuo A."/>
            <person name="Kohler A."/>
            <person name="Nagy L.G."/>
            <person name="Floudas D."/>
            <person name="Copeland A."/>
            <person name="Barry K.W."/>
            <person name="Cichocki N."/>
            <person name="Veneault-Fourrey C."/>
            <person name="LaButti K."/>
            <person name="Lindquist E.A."/>
            <person name="Lipzen A."/>
            <person name="Lundell T."/>
            <person name="Morin E."/>
            <person name="Murat C."/>
            <person name="Sun H."/>
            <person name="Tunlid A."/>
            <person name="Henrissat B."/>
            <person name="Grigoriev I.V."/>
            <person name="Hibbett D.S."/>
            <person name="Martin F."/>
            <person name="Nordberg H.P."/>
            <person name="Cantor M.N."/>
            <person name="Hua S.X."/>
        </authorList>
    </citation>
    <scope>NUCLEOTIDE SEQUENCE [LARGE SCALE GENOMIC DNA]</scope>
    <source>
        <strain evidence="9 10">LaAM-08-1</strain>
    </source>
</reference>
<proteinExistence type="predicted"/>
<keyword evidence="2" id="KW-0813">Transport</keyword>
<feature type="region of interest" description="Disordered" evidence="6">
    <location>
        <begin position="1"/>
        <end position="35"/>
    </location>
</feature>
<dbReference type="PANTHER" id="PTHR23504">
    <property type="entry name" value="MAJOR FACILITATOR SUPERFAMILY DOMAIN-CONTAINING PROTEIN 10"/>
    <property type="match status" value="1"/>
</dbReference>
<evidence type="ECO:0000256" key="7">
    <source>
        <dbReference type="SAM" id="Phobius"/>
    </source>
</evidence>
<organism evidence="9 10">
    <name type="scientific">Laccaria amethystina LaAM-08-1</name>
    <dbReference type="NCBI Taxonomy" id="1095629"/>
    <lineage>
        <taxon>Eukaryota</taxon>
        <taxon>Fungi</taxon>
        <taxon>Dikarya</taxon>
        <taxon>Basidiomycota</taxon>
        <taxon>Agaricomycotina</taxon>
        <taxon>Agaricomycetes</taxon>
        <taxon>Agaricomycetidae</taxon>
        <taxon>Agaricales</taxon>
        <taxon>Agaricineae</taxon>
        <taxon>Hydnangiaceae</taxon>
        <taxon>Laccaria</taxon>
    </lineage>
</organism>
<feature type="transmembrane region" description="Helical" evidence="7">
    <location>
        <begin position="83"/>
        <end position="104"/>
    </location>
</feature>
<feature type="domain" description="Major facilitator superfamily (MFS) profile" evidence="8">
    <location>
        <begin position="43"/>
        <end position="526"/>
    </location>
</feature>
<protein>
    <recommendedName>
        <fullName evidence="8">Major facilitator superfamily (MFS) profile domain-containing protein</fullName>
    </recommendedName>
</protein>
<dbReference type="PRINTS" id="PR01035">
    <property type="entry name" value="TCRTETA"/>
</dbReference>
<dbReference type="GO" id="GO:0022857">
    <property type="term" value="F:transmembrane transporter activity"/>
    <property type="evidence" value="ECO:0007669"/>
    <property type="project" value="InterPro"/>
</dbReference>
<accession>A0A0C9XRA3</accession>
<feature type="transmembrane region" description="Helical" evidence="7">
    <location>
        <begin position="325"/>
        <end position="346"/>
    </location>
</feature>
<dbReference type="HOGENOM" id="CLU_001265_54_6_1"/>
<evidence type="ECO:0000313" key="10">
    <source>
        <dbReference type="Proteomes" id="UP000054477"/>
    </source>
</evidence>
<dbReference type="SUPFAM" id="SSF103473">
    <property type="entry name" value="MFS general substrate transporter"/>
    <property type="match status" value="1"/>
</dbReference>
<name>A0A0C9XRA3_9AGAR</name>
<dbReference type="EMBL" id="KN838668">
    <property type="protein sequence ID" value="KIJ98477.1"/>
    <property type="molecule type" value="Genomic_DNA"/>
</dbReference>
<reference evidence="10" key="2">
    <citation type="submission" date="2015-01" db="EMBL/GenBank/DDBJ databases">
        <title>Evolutionary Origins and Diversification of the Mycorrhizal Mutualists.</title>
        <authorList>
            <consortium name="DOE Joint Genome Institute"/>
            <consortium name="Mycorrhizal Genomics Consortium"/>
            <person name="Kohler A."/>
            <person name="Kuo A."/>
            <person name="Nagy L.G."/>
            <person name="Floudas D."/>
            <person name="Copeland A."/>
            <person name="Barry K.W."/>
            <person name="Cichocki N."/>
            <person name="Veneault-Fourrey C."/>
            <person name="LaButti K."/>
            <person name="Lindquist E.A."/>
            <person name="Lipzen A."/>
            <person name="Lundell T."/>
            <person name="Morin E."/>
            <person name="Murat C."/>
            <person name="Riley R."/>
            <person name="Ohm R."/>
            <person name="Sun H."/>
            <person name="Tunlid A."/>
            <person name="Henrissat B."/>
            <person name="Grigoriev I.V."/>
            <person name="Hibbett D.S."/>
            <person name="Martin F."/>
        </authorList>
    </citation>
    <scope>NUCLEOTIDE SEQUENCE [LARGE SCALE GENOMIC DNA]</scope>
    <source>
        <strain evidence="10">LaAM-08-1</strain>
    </source>
</reference>
<sequence>MAGRNKRQDGSLVEGNHSLDVSGDHDLSSPRPQVQRTPLPKLQLFIISSIQFAEPITALVIYPFINQFVRDTGVTRGDERKTGYYAGVIESVFFLAEMLTVFQWGWLSDRYGRKPVLLLGPLGLSCAMLGFGLSKSFWSLVTYRCLQGVFNGNIGVSKSVTAEITDATNIADAFALVPTMWSVGVTVAPIMGGVLSYPADRWPDTLGRIKILQTHPYFLPCASASFLAFCAFVIAFVALKETLPTAVGQQKLLRLKSRLLRWTTKVKKGYSPTTSLIGVNNNQNYGAINSLDSSTSTLLPGEDAHPERLIATQPPPLRAFLIRPLLLTFFNYALLSFTEMSNSALLPLMYSTSIPLGGLGLDPFRIGSIMGVYGFINAIIQLNFLGRIIRKFGPRTVYIASYACLFVCLGSYPVMKFFALKAGKVDRNVGIVMIIQLAFQTAIFAAYGSMQIMIVQNAPEAGLGATNGIGQMVASGMRAFAPSVASSLFSISLQRNLAGGNFVYFILLGVTLVGIRCSLLLPKPARAVHA</sequence>
<dbReference type="GO" id="GO:0016020">
    <property type="term" value="C:membrane"/>
    <property type="evidence" value="ECO:0007669"/>
    <property type="project" value="UniProtKB-SubCell"/>
</dbReference>
<dbReference type="PANTHER" id="PTHR23504:SF15">
    <property type="entry name" value="MAJOR FACILITATOR SUPERFAMILY (MFS) PROFILE DOMAIN-CONTAINING PROTEIN"/>
    <property type="match status" value="1"/>
</dbReference>
<evidence type="ECO:0000256" key="6">
    <source>
        <dbReference type="SAM" id="MobiDB-lite"/>
    </source>
</evidence>
<evidence type="ECO:0000256" key="2">
    <source>
        <dbReference type="ARBA" id="ARBA00022448"/>
    </source>
</evidence>
<feature type="transmembrane region" description="Helical" evidence="7">
    <location>
        <begin position="502"/>
        <end position="521"/>
    </location>
</feature>
<keyword evidence="5 7" id="KW-0472">Membrane</keyword>
<dbReference type="InterPro" id="IPR020846">
    <property type="entry name" value="MFS_dom"/>
</dbReference>
<comment type="subcellular location">
    <subcellularLocation>
        <location evidence="1">Membrane</location>
        <topology evidence="1">Multi-pass membrane protein</topology>
    </subcellularLocation>
</comment>
<feature type="transmembrane region" description="Helical" evidence="7">
    <location>
        <begin position="116"/>
        <end position="134"/>
    </location>
</feature>
<evidence type="ECO:0000256" key="3">
    <source>
        <dbReference type="ARBA" id="ARBA00022692"/>
    </source>
</evidence>
<evidence type="ECO:0000259" key="8">
    <source>
        <dbReference type="PROSITE" id="PS50850"/>
    </source>
</evidence>
<evidence type="ECO:0000256" key="1">
    <source>
        <dbReference type="ARBA" id="ARBA00004141"/>
    </source>
</evidence>
<dbReference type="InterPro" id="IPR036259">
    <property type="entry name" value="MFS_trans_sf"/>
</dbReference>
<feature type="transmembrane region" description="Helical" evidence="7">
    <location>
        <begin position="217"/>
        <end position="239"/>
    </location>
</feature>
<gene>
    <name evidence="9" type="ORF">K443DRAFT_208165</name>
</gene>
<keyword evidence="3 7" id="KW-0812">Transmembrane</keyword>
<evidence type="ECO:0000256" key="4">
    <source>
        <dbReference type="ARBA" id="ARBA00022989"/>
    </source>
</evidence>
<dbReference type="Gene3D" id="1.20.1250.20">
    <property type="entry name" value="MFS general substrate transporter like domains"/>
    <property type="match status" value="1"/>
</dbReference>
<feature type="transmembrane region" description="Helical" evidence="7">
    <location>
        <begin position="173"/>
        <end position="197"/>
    </location>
</feature>
<dbReference type="InterPro" id="IPR011701">
    <property type="entry name" value="MFS"/>
</dbReference>
<dbReference type="AlphaFoldDB" id="A0A0C9XRA3"/>
<dbReference type="OrthoDB" id="419616at2759"/>
<dbReference type="PROSITE" id="PS50850">
    <property type="entry name" value="MFS"/>
    <property type="match status" value="1"/>
</dbReference>
<dbReference type="InterPro" id="IPR001958">
    <property type="entry name" value="Tet-R_TetA/multi-R_MdtG-like"/>
</dbReference>
<feature type="transmembrane region" description="Helical" evidence="7">
    <location>
        <begin position="366"/>
        <end position="385"/>
    </location>
</feature>
<evidence type="ECO:0000256" key="5">
    <source>
        <dbReference type="ARBA" id="ARBA00023136"/>
    </source>
</evidence>
<dbReference type="Proteomes" id="UP000054477">
    <property type="component" value="Unassembled WGS sequence"/>
</dbReference>
<keyword evidence="10" id="KW-1185">Reference proteome</keyword>
<dbReference type="Pfam" id="PF07690">
    <property type="entry name" value="MFS_1"/>
    <property type="match status" value="1"/>
</dbReference>
<evidence type="ECO:0000313" key="9">
    <source>
        <dbReference type="EMBL" id="KIJ98477.1"/>
    </source>
</evidence>
<keyword evidence="4 7" id="KW-1133">Transmembrane helix</keyword>
<feature type="transmembrane region" description="Helical" evidence="7">
    <location>
        <begin position="397"/>
        <end position="415"/>
    </location>
</feature>
<feature type="transmembrane region" description="Helical" evidence="7">
    <location>
        <begin position="427"/>
        <end position="447"/>
    </location>
</feature>